<feature type="region of interest" description="Disordered" evidence="1">
    <location>
        <begin position="472"/>
        <end position="522"/>
    </location>
</feature>
<feature type="compositionally biased region" description="Basic and acidic residues" evidence="1">
    <location>
        <begin position="409"/>
        <end position="422"/>
    </location>
</feature>
<accession>A0A1C7MKN7</accession>
<name>A0A1C7MKN7_GRIFR</name>
<keyword evidence="4" id="KW-1185">Reference proteome</keyword>
<evidence type="ECO:0000313" key="3">
    <source>
        <dbReference type="EMBL" id="OBZ77009.1"/>
    </source>
</evidence>
<dbReference type="GO" id="GO:0008821">
    <property type="term" value="F:crossover junction DNA endonuclease activity"/>
    <property type="evidence" value="ECO:0007669"/>
    <property type="project" value="TreeGrafter"/>
</dbReference>
<comment type="caution">
    <text evidence="3">The sequence shown here is derived from an EMBL/GenBank/DDBJ whole genome shotgun (WGS) entry which is preliminary data.</text>
</comment>
<sequence>MLSIEEHPYSEINCNVYWQYSEPSAEDTVSDEIIHAELSLILPRNEVNTTEKSPKAPGRRRITGHGVARSMISSHPYNTWPLHVKLFTKTAVKAWNDASLDTSQFSLPPGFTCTTELEGVDGKSGLPGSGRVGPIDISDDQFTYSHLRKTSTILASNEQFICSICKTRIENHALNSLTAALCPASHCTAISHLTCLSSDFLTSEISQTGIIPRGGHCRSCHSYILWGDIIRGCYRRRMGGVTPQQEAEEDQNHDQIFGSDADDDIPHLPKTQPKQKPRPKTRARNGPGRTSASGEGEYFDLSAITSDDESEIGPLTAMPCRTSFKRRTRVEDPLQVVHRKFCTSAGNAVASRDIDLPFLEPVQETFLSRGADGSKARPLPVGIDHSAELSRAIRSSLTSTPAAAGSRALGHDSTTRFSKPQDRSTPAEGTAMPLPLGGLDGHLWSEELTHAGLSTARPATVAVAPSVRANQLEFTDRSRNNRVPAPFPDLPPLPQPHSSLSSENKLGHRADCSSTDDSSVGDAVRRHNGVVAQKHDVARPYVRPSHLTRALSGLSVSSPPDSPVYTSFQDEMRRDSDAAYARCRDEEVIVISD</sequence>
<dbReference type="InterPro" id="IPR013083">
    <property type="entry name" value="Znf_RING/FYVE/PHD"/>
</dbReference>
<dbReference type="PANTHER" id="PTHR20208:SF10">
    <property type="entry name" value="STRUCTURE-SPECIFIC ENDONUCLEASE SUBUNIT SLX1"/>
    <property type="match status" value="1"/>
</dbReference>
<dbReference type="GO" id="GO:0017108">
    <property type="term" value="F:5'-flap endonuclease activity"/>
    <property type="evidence" value="ECO:0007669"/>
    <property type="project" value="TreeGrafter"/>
</dbReference>
<dbReference type="STRING" id="5627.A0A1C7MKN7"/>
<feature type="region of interest" description="Disordered" evidence="1">
    <location>
        <begin position="242"/>
        <end position="298"/>
    </location>
</feature>
<feature type="compositionally biased region" description="Pro residues" evidence="1">
    <location>
        <begin position="485"/>
        <end position="495"/>
    </location>
</feature>
<feature type="region of interest" description="Disordered" evidence="1">
    <location>
        <begin position="396"/>
        <end position="438"/>
    </location>
</feature>
<evidence type="ECO:0000256" key="1">
    <source>
        <dbReference type="SAM" id="MobiDB-lite"/>
    </source>
</evidence>
<protein>
    <submittedName>
        <fullName evidence="3">Structure-specific endonuclease subunit SLX1</fullName>
    </submittedName>
</protein>
<proteinExistence type="predicted"/>
<dbReference type="OrthoDB" id="24645at2759"/>
<dbReference type="InterPro" id="IPR050381">
    <property type="entry name" value="SLX1_endonuclease"/>
</dbReference>
<keyword evidence="3" id="KW-0255">Endonuclease</keyword>
<dbReference type="Gene3D" id="3.30.40.10">
    <property type="entry name" value="Zinc/RING finger domain, C3HC4 (zinc finger)"/>
    <property type="match status" value="1"/>
</dbReference>
<keyword evidence="3" id="KW-0540">Nuclease</keyword>
<organism evidence="3 4">
    <name type="scientific">Grifola frondosa</name>
    <name type="common">Maitake</name>
    <name type="synonym">Polyporus frondosus</name>
    <dbReference type="NCBI Taxonomy" id="5627"/>
    <lineage>
        <taxon>Eukaryota</taxon>
        <taxon>Fungi</taxon>
        <taxon>Dikarya</taxon>
        <taxon>Basidiomycota</taxon>
        <taxon>Agaricomycotina</taxon>
        <taxon>Agaricomycetes</taxon>
        <taxon>Polyporales</taxon>
        <taxon>Grifolaceae</taxon>
        <taxon>Grifola</taxon>
    </lineage>
</organism>
<evidence type="ECO:0000259" key="2">
    <source>
        <dbReference type="Pfam" id="PF21202"/>
    </source>
</evidence>
<dbReference type="Pfam" id="PF21202">
    <property type="entry name" value="SLX1_C"/>
    <property type="match status" value="1"/>
</dbReference>
<gene>
    <name evidence="3" type="primary">SLX1</name>
    <name evidence="3" type="ORF">A0H81_03132</name>
</gene>
<keyword evidence="3" id="KW-0378">Hydrolase</keyword>
<dbReference type="InterPro" id="IPR048749">
    <property type="entry name" value="SLX1_C"/>
</dbReference>
<reference evidence="3 4" key="1">
    <citation type="submission" date="2016-03" db="EMBL/GenBank/DDBJ databases">
        <title>Whole genome sequencing of Grifola frondosa 9006-11.</title>
        <authorList>
            <person name="Min B."/>
            <person name="Park H."/>
            <person name="Kim J.-G."/>
            <person name="Cho H."/>
            <person name="Oh Y.-L."/>
            <person name="Kong W.-S."/>
            <person name="Choi I.-G."/>
        </authorList>
    </citation>
    <scope>NUCLEOTIDE SEQUENCE [LARGE SCALE GENOMIC DNA]</scope>
    <source>
        <strain evidence="3 4">9006-11</strain>
    </source>
</reference>
<dbReference type="EMBL" id="LUGG01000003">
    <property type="protein sequence ID" value="OBZ77009.1"/>
    <property type="molecule type" value="Genomic_DNA"/>
</dbReference>
<dbReference type="PANTHER" id="PTHR20208">
    <property type="entry name" value="STRUCTURE-SPECIFIC ENDONUCLEASE SUBUNIT SLX1"/>
    <property type="match status" value="1"/>
</dbReference>
<feature type="compositionally biased region" description="Basic residues" evidence="1">
    <location>
        <begin position="273"/>
        <end position="283"/>
    </location>
</feature>
<dbReference type="GO" id="GO:0000724">
    <property type="term" value="P:double-strand break repair via homologous recombination"/>
    <property type="evidence" value="ECO:0007669"/>
    <property type="project" value="TreeGrafter"/>
</dbReference>
<dbReference type="GO" id="GO:0033557">
    <property type="term" value="C:Slx1-Slx4 complex"/>
    <property type="evidence" value="ECO:0007669"/>
    <property type="project" value="TreeGrafter"/>
</dbReference>
<evidence type="ECO:0000313" key="4">
    <source>
        <dbReference type="Proteomes" id="UP000092993"/>
    </source>
</evidence>
<dbReference type="Proteomes" id="UP000092993">
    <property type="component" value="Unassembled WGS sequence"/>
</dbReference>
<feature type="domain" description="Structure-specific endonuclease subunit SLX1 C-terminal" evidence="2">
    <location>
        <begin position="162"/>
        <end position="230"/>
    </location>
</feature>
<dbReference type="AlphaFoldDB" id="A0A1C7MKN7"/>